<dbReference type="RefSeq" id="WP_289843415.1">
    <property type="nucleotide sequence ID" value="NZ_CATKSH010000002.1"/>
</dbReference>
<sequence>MTWTPCCQRTVSVIVPAAFRLRGLNAPMLLRWPSAAIGASADYSVDFRDLLCDGERIVRAEISVGDAGSLAWESIFGSCVTGWITWSSVGCQQVSVTAVTSEGVALTCSVGITIAGTSLITPTPPEYAPNAYVIGDVIVPDADGNPLILG</sequence>
<comment type="caution">
    <text evidence="1">The sequence shown here is derived from an EMBL/GenBank/DDBJ whole genome shotgun (WGS) entry which is preliminary data.</text>
</comment>
<accession>A0AA35UEF5</accession>
<dbReference type="AlphaFoldDB" id="A0AA35UEF5"/>
<name>A0AA35UEF5_9PROT</name>
<evidence type="ECO:0000313" key="1">
    <source>
        <dbReference type="EMBL" id="CAI9119532.1"/>
    </source>
</evidence>
<reference evidence="1" key="1">
    <citation type="submission" date="2023-03" db="EMBL/GenBank/DDBJ databases">
        <authorList>
            <person name="Cleenwerck I."/>
        </authorList>
    </citation>
    <scope>NUCLEOTIDE SEQUENCE</scope>
    <source>
        <strain evidence="1">LMG 32879</strain>
    </source>
</reference>
<organism evidence="1 2">
    <name type="scientific">Brytella acorum</name>
    <dbReference type="NCBI Taxonomy" id="2959299"/>
    <lineage>
        <taxon>Bacteria</taxon>
        <taxon>Pseudomonadati</taxon>
        <taxon>Pseudomonadota</taxon>
        <taxon>Alphaproteobacteria</taxon>
        <taxon>Acetobacterales</taxon>
        <taxon>Acetobacteraceae</taxon>
        <taxon>Brytella</taxon>
    </lineage>
</organism>
<protein>
    <submittedName>
        <fullName evidence="1">Uncharacterized protein</fullName>
    </submittedName>
</protein>
<dbReference type="Proteomes" id="UP001176960">
    <property type="component" value="Unassembled WGS sequence"/>
</dbReference>
<keyword evidence="2" id="KW-1185">Reference proteome</keyword>
<gene>
    <name evidence="1" type="ORF">LMG32879_000349</name>
</gene>
<proteinExistence type="predicted"/>
<dbReference type="EMBL" id="CATKSH010000002">
    <property type="protein sequence ID" value="CAI9119532.1"/>
    <property type="molecule type" value="Genomic_DNA"/>
</dbReference>
<evidence type="ECO:0000313" key="2">
    <source>
        <dbReference type="Proteomes" id="UP001176960"/>
    </source>
</evidence>